<proteinExistence type="predicted"/>
<evidence type="ECO:0000313" key="3">
    <source>
        <dbReference type="Proteomes" id="UP001501319"/>
    </source>
</evidence>
<dbReference type="Pfam" id="PF14588">
    <property type="entry name" value="YjgF_endoribonc"/>
    <property type="match status" value="1"/>
</dbReference>
<dbReference type="Proteomes" id="UP001501319">
    <property type="component" value="Unassembled WGS sequence"/>
</dbReference>
<gene>
    <name evidence="2" type="ORF">GCM10009744_14030</name>
</gene>
<reference evidence="3" key="1">
    <citation type="journal article" date="2019" name="Int. J. Syst. Evol. Microbiol.">
        <title>The Global Catalogue of Microorganisms (GCM) 10K type strain sequencing project: providing services to taxonomists for standard genome sequencing and annotation.</title>
        <authorList>
            <consortium name="The Broad Institute Genomics Platform"/>
            <consortium name="The Broad Institute Genome Sequencing Center for Infectious Disease"/>
            <person name="Wu L."/>
            <person name="Ma J."/>
        </authorList>
    </citation>
    <scope>NUCLEOTIDE SEQUENCE [LARGE SCALE GENOMIC DNA]</scope>
    <source>
        <strain evidence="3">JCM 14306</strain>
    </source>
</reference>
<dbReference type="CDD" id="cd02199">
    <property type="entry name" value="YjgF_YER057c_UK114_like_1"/>
    <property type="match status" value="1"/>
</dbReference>
<name>A0ABP4QXS7_9ACTN</name>
<dbReference type="EMBL" id="BAAANE010000004">
    <property type="protein sequence ID" value="GAA1627430.1"/>
    <property type="molecule type" value="Genomic_DNA"/>
</dbReference>
<dbReference type="PANTHER" id="PTHR43760">
    <property type="entry name" value="ENDORIBONUCLEASE-RELATED"/>
    <property type="match status" value="1"/>
</dbReference>
<protein>
    <submittedName>
        <fullName evidence="2">RidA family protein</fullName>
    </submittedName>
</protein>
<evidence type="ECO:0000313" key="2">
    <source>
        <dbReference type="EMBL" id="GAA1627430.1"/>
    </source>
</evidence>
<feature type="domain" description="Endoribonuclease L-PSP/chorismate mutase-like" evidence="1">
    <location>
        <begin position="9"/>
        <end position="142"/>
    </location>
</feature>
<accession>A0ABP4QXS7</accession>
<evidence type="ECO:0000259" key="1">
    <source>
        <dbReference type="Pfam" id="PF14588"/>
    </source>
</evidence>
<dbReference type="Gene3D" id="3.30.1330.40">
    <property type="entry name" value="RutC-like"/>
    <property type="match status" value="1"/>
</dbReference>
<dbReference type="InterPro" id="IPR035959">
    <property type="entry name" value="RutC-like_sf"/>
</dbReference>
<dbReference type="RefSeq" id="WP_344109979.1">
    <property type="nucleotide sequence ID" value="NZ_BAAANE010000004.1"/>
</dbReference>
<dbReference type="InterPro" id="IPR013813">
    <property type="entry name" value="Endoribo_LPSP/chorism_mut-like"/>
</dbReference>
<dbReference type="SUPFAM" id="SSF55298">
    <property type="entry name" value="YjgF-like"/>
    <property type="match status" value="1"/>
</dbReference>
<sequence>MNPDIAQRLTELGIDLPSPPPPRFQYVAATRLDDLVFFSGRTPIVDGIVAYPGRLGESVSLEDGRLAARIATINLLAAIEQELGLENVGRILKLTGFVASGDGFTDQPKVIDAASSLLGEVLGEAGRHARSAVGVAWLPGNAAVEVEAIVHGLSSGQLSSGQLAEATS</sequence>
<organism evidence="2 3">
    <name type="scientific">Kribbella alba</name>
    <dbReference type="NCBI Taxonomy" id="190197"/>
    <lineage>
        <taxon>Bacteria</taxon>
        <taxon>Bacillati</taxon>
        <taxon>Actinomycetota</taxon>
        <taxon>Actinomycetes</taxon>
        <taxon>Propionibacteriales</taxon>
        <taxon>Kribbellaceae</taxon>
        <taxon>Kribbella</taxon>
    </lineage>
</organism>
<comment type="caution">
    <text evidence="2">The sequence shown here is derived from an EMBL/GenBank/DDBJ whole genome shotgun (WGS) entry which is preliminary data.</text>
</comment>
<dbReference type="PANTHER" id="PTHR43760:SF1">
    <property type="entry name" value="ENDORIBONUCLEASE L-PSP_CHORISMATE MUTASE-LIKE DOMAIN-CONTAINING PROTEIN"/>
    <property type="match status" value="1"/>
</dbReference>
<keyword evidence="3" id="KW-1185">Reference proteome</keyword>